<dbReference type="AlphaFoldDB" id="Q0U8M5"/>
<dbReference type="RefSeq" id="XP_001802125.1">
    <property type="nucleotide sequence ID" value="XM_001802073.1"/>
</dbReference>
<dbReference type="InParanoid" id="Q0U8M5"/>
<evidence type="ECO:0000313" key="4">
    <source>
        <dbReference type="EMBL" id="EAT80933.2"/>
    </source>
</evidence>
<dbReference type="Gene3D" id="3.10.50.40">
    <property type="match status" value="1"/>
</dbReference>
<dbReference type="Pfam" id="PF00639">
    <property type="entry name" value="Rotamase"/>
    <property type="match status" value="1"/>
</dbReference>
<gene>
    <name evidence="4" type="ORF">SNOG_11889</name>
</gene>
<evidence type="ECO:0000256" key="2">
    <source>
        <dbReference type="SAM" id="MobiDB-lite"/>
    </source>
</evidence>
<name>Q0U8M5_PHANO</name>
<dbReference type="PANTHER" id="PTHR33112">
    <property type="entry name" value="DOMAIN PROTEIN, PUTATIVE-RELATED"/>
    <property type="match status" value="1"/>
</dbReference>
<keyword evidence="1" id="KW-0413">Isomerase</keyword>
<accession>Q0U8M5</accession>
<dbReference type="InterPro" id="IPR010730">
    <property type="entry name" value="HET"/>
</dbReference>
<dbReference type="GO" id="GO:0003755">
    <property type="term" value="F:peptidyl-prolyl cis-trans isomerase activity"/>
    <property type="evidence" value="ECO:0007669"/>
    <property type="project" value="UniProtKB-KW"/>
</dbReference>
<dbReference type="Proteomes" id="UP000001055">
    <property type="component" value="Unassembled WGS sequence"/>
</dbReference>
<keyword evidence="1" id="KW-0697">Rotamase</keyword>
<dbReference type="PROSITE" id="PS50198">
    <property type="entry name" value="PPIC_PPIASE_2"/>
    <property type="match status" value="1"/>
</dbReference>
<organism evidence="4 5">
    <name type="scientific">Phaeosphaeria nodorum (strain SN15 / ATCC MYA-4574 / FGSC 10173)</name>
    <name type="common">Glume blotch fungus</name>
    <name type="synonym">Parastagonospora nodorum</name>
    <dbReference type="NCBI Taxonomy" id="321614"/>
    <lineage>
        <taxon>Eukaryota</taxon>
        <taxon>Fungi</taxon>
        <taxon>Dikarya</taxon>
        <taxon>Ascomycota</taxon>
        <taxon>Pezizomycotina</taxon>
        <taxon>Dothideomycetes</taxon>
        <taxon>Pleosporomycetidae</taxon>
        <taxon>Pleosporales</taxon>
        <taxon>Pleosporineae</taxon>
        <taxon>Phaeosphaeriaceae</taxon>
        <taxon>Parastagonospora</taxon>
    </lineage>
</organism>
<dbReference type="STRING" id="321614.Q0U8M5"/>
<reference evidence="5" key="1">
    <citation type="journal article" date="2007" name="Plant Cell">
        <title>Dothideomycete-plant interactions illuminated by genome sequencing and EST analysis of the wheat pathogen Stagonospora nodorum.</title>
        <authorList>
            <person name="Hane J.K."/>
            <person name="Lowe R.G."/>
            <person name="Solomon P.S."/>
            <person name="Tan K.C."/>
            <person name="Schoch C.L."/>
            <person name="Spatafora J.W."/>
            <person name="Crous P.W."/>
            <person name="Kodira C."/>
            <person name="Birren B.W."/>
            <person name="Galagan J.E."/>
            <person name="Torriani S.F."/>
            <person name="McDonald B.A."/>
            <person name="Oliver R.P."/>
        </authorList>
    </citation>
    <scope>NUCLEOTIDE SEQUENCE [LARGE SCALE GENOMIC DNA]</scope>
    <source>
        <strain evidence="5">SN15 / ATCC MYA-4574 / FGSC 10173</strain>
    </source>
</reference>
<dbReference type="VEuPathDB" id="FungiDB:JI435_307960"/>
<feature type="region of interest" description="Disordered" evidence="2">
    <location>
        <begin position="472"/>
        <end position="494"/>
    </location>
</feature>
<sequence>MANVYQNSYLTLAATSAKDADGGMYTQHDGPRVHRPSAPVAVVQYEDGVQREIFARRKFDHDLGSLPLLKRGWVYQERLLSPRVLHFAGEELIWECNQEVACECGSDDLENGIVDRVRIHDDEYVVVGPNSGHPTPLDLWYKIVSDFTSLSLTKISDVFPALSGIAKVFAEKIGDEYVAGMWKGRIVSNLLWYFQEVPEDDENIQEEQTEEEDDKAEKTEIQVQPWRAPSWSWASASFTSKTRFLPVTKELANVRDIVCKPSGADPTGELETARLTLTTKALPAHLDSAGMICLADALELQELPRSYSHHQFTLETGYLNLDTAVAIDILFAQLTTCTGEQKVHLHNVYADIHITQEVRSYLLLARRADGWVRVGIAAIAEYEPDKTVFARAKREYRQDMLKHKTREEVVAIVEQQAERNRSVFRMFDESETQDLVQKALNSATPPPLSYPSATYVTTVVLSPSHFVPNSKGAHFPTMAPKKSKDTTAGASSSKLKPATSINVRHILCEKHSKKEDALRRLRDGEKFDVVASELSEDKRKQAGSLGWKPRNTLHADFEKVAYELEPSTTSNPKIGEVKTEHGYHIIMVEGRK</sequence>
<dbReference type="GeneID" id="5979033"/>
<evidence type="ECO:0000313" key="5">
    <source>
        <dbReference type="Proteomes" id="UP000001055"/>
    </source>
</evidence>
<dbReference type="InterPro" id="IPR000297">
    <property type="entry name" value="PPIase_PpiC"/>
</dbReference>
<dbReference type="SUPFAM" id="SSF54534">
    <property type="entry name" value="FKBP-like"/>
    <property type="match status" value="1"/>
</dbReference>
<protein>
    <recommendedName>
        <fullName evidence="3">PpiC domain-containing protein</fullName>
    </recommendedName>
</protein>
<dbReference type="eggNOG" id="KOG3258">
    <property type="taxonomic scope" value="Eukaryota"/>
</dbReference>
<dbReference type="VEuPathDB" id="FungiDB:JI435_118890"/>
<dbReference type="EMBL" id="CH445344">
    <property type="protein sequence ID" value="EAT80933.2"/>
    <property type="molecule type" value="Genomic_DNA"/>
</dbReference>
<feature type="domain" description="PpiC" evidence="3">
    <location>
        <begin position="498"/>
        <end position="590"/>
    </location>
</feature>
<evidence type="ECO:0000259" key="3">
    <source>
        <dbReference type="PROSITE" id="PS50198"/>
    </source>
</evidence>
<dbReference type="KEGG" id="pno:SNOG_11889"/>
<dbReference type="PANTHER" id="PTHR33112:SF9">
    <property type="entry name" value="HETEROKARYON INCOMPATIBILITY DOMAIN-CONTAINING PROTEIN"/>
    <property type="match status" value="1"/>
</dbReference>
<evidence type="ECO:0000256" key="1">
    <source>
        <dbReference type="PROSITE-ProRule" id="PRU00278"/>
    </source>
</evidence>
<dbReference type="Pfam" id="PF06985">
    <property type="entry name" value="HET"/>
    <property type="match status" value="1"/>
</dbReference>
<proteinExistence type="predicted"/>
<dbReference type="InterPro" id="IPR046357">
    <property type="entry name" value="PPIase_dom_sf"/>
</dbReference>
<dbReference type="HOGENOM" id="CLU_460866_0_0_1"/>